<dbReference type="InterPro" id="IPR022823">
    <property type="entry name" value="LutC"/>
</dbReference>
<dbReference type="PANTHER" id="PTHR43682:SF1">
    <property type="entry name" value="LACTATE UTILIZATION PROTEIN C"/>
    <property type="match status" value="1"/>
</dbReference>
<evidence type="ECO:0000313" key="3">
    <source>
        <dbReference type="EMBL" id="PPA69048.1"/>
    </source>
</evidence>
<dbReference type="Gene3D" id="3.40.50.10420">
    <property type="entry name" value="NagB/RpiA/CoA transferase-like"/>
    <property type="match status" value="1"/>
</dbReference>
<organism evidence="3 4">
    <name type="scientific">Jeotgalibacillus proteolyticus</name>
    <dbReference type="NCBI Taxonomy" id="2082395"/>
    <lineage>
        <taxon>Bacteria</taxon>
        <taxon>Bacillati</taxon>
        <taxon>Bacillota</taxon>
        <taxon>Bacilli</taxon>
        <taxon>Bacillales</taxon>
        <taxon>Caryophanaceae</taxon>
        <taxon>Jeotgalibacillus</taxon>
    </lineage>
</organism>
<keyword evidence="4" id="KW-1185">Reference proteome</keyword>
<dbReference type="SUPFAM" id="SSF100950">
    <property type="entry name" value="NagB/RpiA/CoA transferase-like"/>
    <property type="match status" value="1"/>
</dbReference>
<dbReference type="InterPro" id="IPR003741">
    <property type="entry name" value="LUD_dom"/>
</dbReference>
<protein>
    <recommendedName>
        <fullName evidence="1">Lactate utilization protein C</fullName>
    </recommendedName>
</protein>
<dbReference type="AlphaFoldDB" id="A0A2S5G7U5"/>
<accession>A0A2S5G7U5</accession>
<dbReference type="InterPro" id="IPR024185">
    <property type="entry name" value="FTHF_cligase-like_sf"/>
</dbReference>
<gene>
    <name evidence="1" type="primary">lutC</name>
    <name evidence="3" type="ORF">C4B60_17175</name>
</gene>
<evidence type="ECO:0000313" key="4">
    <source>
        <dbReference type="Proteomes" id="UP000239047"/>
    </source>
</evidence>
<evidence type="ECO:0000259" key="2">
    <source>
        <dbReference type="Pfam" id="PF02589"/>
    </source>
</evidence>
<evidence type="ECO:0000256" key="1">
    <source>
        <dbReference type="HAMAP-Rule" id="MF_02104"/>
    </source>
</evidence>
<comment type="function">
    <text evidence="1">Is involved in L-lactate degradation and allows cells to grow with lactate as the sole carbon source.</text>
</comment>
<dbReference type="HAMAP" id="MF_02104">
    <property type="entry name" value="LutC"/>
    <property type="match status" value="1"/>
</dbReference>
<dbReference type="RefSeq" id="WP_104059267.1">
    <property type="nucleotide sequence ID" value="NZ_PREZ01000007.1"/>
</dbReference>
<dbReference type="GO" id="GO:0006089">
    <property type="term" value="P:lactate metabolic process"/>
    <property type="evidence" value="ECO:0007669"/>
    <property type="project" value="UniProtKB-UniRule"/>
</dbReference>
<feature type="domain" description="LUD" evidence="2">
    <location>
        <begin position="52"/>
        <end position="228"/>
    </location>
</feature>
<comment type="caution">
    <text evidence="3">The sequence shown here is derived from an EMBL/GenBank/DDBJ whole genome shotgun (WGS) entry which is preliminary data.</text>
</comment>
<dbReference type="OrthoDB" id="9794157at2"/>
<dbReference type="Pfam" id="PF02589">
    <property type="entry name" value="LUD_dom"/>
    <property type="match status" value="1"/>
</dbReference>
<proteinExistence type="inferred from homology"/>
<dbReference type="EMBL" id="PREZ01000007">
    <property type="protein sequence ID" value="PPA69048.1"/>
    <property type="molecule type" value="Genomic_DNA"/>
</dbReference>
<dbReference type="Proteomes" id="UP000239047">
    <property type="component" value="Unassembled WGS sequence"/>
</dbReference>
<reference evidence="3 4" key="1">
    <citation type="submission" date="2018-02" db="EMBL/GenBank/DDBJ databases">
        <title>Jeotgalibacillus proteolyticum sp. nov. a protease producing bacterium isolated from ocean sediments of Laizhou Bay.</title>
        <authorList>
            <person name="Li Y."/>
        </authorList>
    </citation>
    <scope>NUCLEOTIDE SEQUENCE [LARGE SCALE GENOMIC DNA]</scope>
    <source>
        <strain evidence="3 4">22-7</strain>
    </source>
</reference>
<comment type="similarity">
    <text evidence="1">Belongs to the LutC/YkgG family.</text>
</comment>
<name>A0A2S5G7U5_9BACL</name>
<dbReference type="PANTHER" id="PTHR43682">
    <property type="entry name" value="LACTATE UTILIZATION PROTEIN C"/>
    <property type="match status" value="1"/>
</dbReference>
<sequence length="231" mass="25710">MIQHRETFLENVAKQLGRPGRTSGVKRPVYQKSPQHNVMKDHSKDELLAILKDQCLAIHTDFKQTTHDGIEKAIDEVLEEYKASSVITWNDPRFDAYGLSDFQKRENVDVWDAGKESRSIELAERADVGITFSDYTLAESGTVVLLSNKGKGRAVSLLPTYYIAIIPKSTLVPRMTQATDAIHKMVEAEGARLPSCINFITGPSNSADIELNLVVGVHGPIRACYIVVEDR</sequence>
<dbReference type="InterPro" id="IPR037171">
    <property type="entry name" value="NagB/RpiA_transferase-like"/>
</dbReference>